<dbReference type="GO" id="GO:0061630">
    <property type="term" value="F:ubiquitin protein ligase activity"/>
    <property type="evidence" value="ECO:0000318"/>
    <property type="project" value="GO_Central"/>
</dbReference>
<reference evidence="3" key="1">
    <citation type="submission" date="2018-08" db="EMBL/GenBank/DDBJ databases">
        <authorList>
            <person name="Rossello M."/>
        </authorList>
    </citation>
    <scope>NUCLEOTIDE SEQUENCE [LARGE SCALE GENOMIC DNA]</scope>
    <source>
        <strain evidence="3">cv. Chinese Spring</strain>
    </source>
</reference>
<dbReference type="InterPro" id="IPR013083">
    <property type="entry name" value="Znf_RING/FYVE/PHD"/>
</dbReference>
<dbReference type="InterPro" id="IPR001841">
    <property type="entry name" value="Znf_RING"/>
</dbReference>
<dbReference type="Gramene" id="TraesRN3D0101034900.1">
    <property type="protein sequence ID" value="TraesRN3D0101034900.1"/>
    <property type="gene ID" value="TraesRN3D0101034900"/>
</dbReference>
<dbReference type="GO" id="GO:0043161">
    <property type="term" value="P:proteasome-mediated ubiquitin-dependent protein catabolic process"/>
    <property type="evidence" value="ECO:0000318"/>
    <property type="project" value="GO_Central"/>
</dbReference>
<evidence type="ECO:0000259" key="2">
    <source>
        <dbReference type="PROSITE" id="PS50089"/>
    </source>
</evidence>
<dbReference type="Gramene" id="TraesCS3D02G451600.1">
    <property type="protein sequence ID" value="TraesCS3D02G451600.1.cds1"/>
    <property type="gene ID" value="TraesCS3D02G451600"/>
</dbReference>
<dbReference type="Gramene" id="TraesWEE_scaffold_018837_01G000800.1">
    <property type="protein sequence ID" value="TraesWEE_scaffold_018837_01G000800.1"/>
    <property type="gene ID" value="TraesWEE_scaffold_018837_01G000800"/>
</dbReference>
<proteinExistence type="predicted"/>
<dbReference type="OrthoDB" id="4348522at2759"/>
<sequence>MEALPPWPQAAAAPEIHFRFRGALTLSLELKPSDQPRTMRLRGGLVLSHAPRRAGPVDVTNQVVRKLDLQLEITDHAVFQSGKDFSQLIHDMLAAAVKREYDDLPANATDSIHMPLDLATMIVESIGRGIDEIVAAGGIVPGYELDLELPQACITLVYEPRALLLACKEAAAAETKAPTGVVALCGRKRRREADDPCVICLLDLESEEDDEEQVRLPCSHAFHTPCIELWFDRASTCPTCRLDIMECFSFARSAPPRSSDIPEAEINHS</sequence>
<dbReference type="SUPFAM" id="SSF57850">
    <property type="entry name" value="RING/U-box"/>
    <property type="match status" value="1"/>
</dbReference>
<evidence type="ECO:0000256" key="1">
    <source>
        <dbReference type="PROSITE-ProRule" id="PRU00175"/>
    </source>
</evidence>
<keyword evidence="1" id="KW-0479">Metal-binding</keyword>
<protein>
    <recommendedName>
        <fullName evidence="2">RING-type domain-containing protein</fullName>
    </recommendedName>
</protein>
<dbReference type="PANTHER" id="PTHR45676:SF159">
    <property type="entry name" value="RING-H2 FINGER PROTEIN ATL51"/>
    <property type="match status" value="1"/>
</dbReference>
<dbReference type="Gramene" id="TraesJUL3D03G01990050.1">
    <property type="protein sequence ID" value="TraesJUL3D03G01990050.1.CDS1"/>
    <property type="gene ID" value="TraesJUL3D03G01990050"/>
</dbReference>
<evidence type="ECO:0000313" key="4">
    <source>
        <dbReference type="Proteomes" id="UP000019116"/>
    </source>
</evidence>
<name>A0A3B6H1H9_WHEAT</name>
<dbReference type="STRING" id="4565.A0A3B6H1H9"/>
<dbReference type="SMR" id="A0A3B6H1H9"/>
<evidence type="ECO:0000313" key="3">
    <source>
        <dbReference type="EnsemblPlants" id="TraesCS3D02G451600.1.cds1"/>
    </source>
</evidence>
<dbReference type="Gramene" id="TraesCLE_scaffold_028972_01G000400.1">
    <property type="protein sequence ID" value="TraesCLE_scaffold_028972_01G000400.1"/>
    <property type="gene ID" value="TraesCLE_scaffold_028972_01G000400"/>
</dbReference>
<dbReference type="GO" id="GO:0012505">
    <property type="term" value="C:endomembrane system"/>
    <property type="evidence" value="ECO:0000318"/>
    <property type="project" value="GO_Central"/>
</dbReference>
<dbReference type="GO" id="GO:0008270">
    <property type="term" value="F:zinc ion binding"/>
    <property type="evidence" value="ECO:0007669"/>
    <property type="project" value="UniProtKB-KW"/>
</dbReference>
<dbReference type="Proteomes" id="UP000019116">
    <property type="component" value="Chromosome 3D"/>
</dbReference>
<dbReference type="Gene3D" id="3.30.40.10">
    <property type="entry name" value="Zinc/RING finger domain, C3HC4 (zinc finger)"/>
    <property type="match status" value="1"/>
</dbReference>
<accession>A0A3B6H1H9</accession>
<dbReference type="PANTHER" id="PTHR45676">
    <property type="entry name" value="RING-H2 FINGER PROTEIN ATL51-RELATED"/>
    <property type="match status" value="1"/>
</dbReference>
<dbReference type="Gramene" id="TraesCAD_scaffold_006994_01G001000.1">
    <property type="protein sequence ID" value="TraesCAD_scaffold_006994_01G001000.1"/>
    <property type="gene ID" value="TraesCAD_scaffold_006994_01G001000"/>
</dbReference>
<dbReference type="Gramene" id="TraesROB_scaffold_013189_01G000400.1">
    <property type="protein sequence ID" value="TraesROB_scaffold_013189_01G000400.1"/>
    <property type="gene ID" value="TraesROB_scaffold_013189_01G000400"/>
</dbReference>
<dbReference type="EnsemblPlants" id="TraesCS3D02G451600.1">
    <property type="protein sequence ID" value="TraesCS3D02G451600.1.cds1"/>
    <property type="gene ID" value="TraesCS3D02G451600"/>
</dbReference>
<dbReference type="AlphaFoldDB" id="A0A3B6H1H9"/>
<organism evidence="3">
    <name type="scientific">Triticum aestivum</name>
    <name type="common">Wheat</name>
    <dbReference type="NCBI Taxonomy" id="4565"/>
    <lineage>
        <taxon>Eukaryota</taxon>
        <taxon>Viridiplantae</taxon>
        <taxon>Streptophyta</taxon>
        <taxon>Embryophyta</taxon>
        <taxon>Tracheophyta</taxon>
        <taxon>Spermatophyta</taxon>
        <taxon>Magnoliopsida</taxon>
        <taxon>Liliopsida</taxon>
        <taxon>Poales</taxon>
        <taxon>Poaceae</taxon>
        <taxon>BOP clade</taxon>
        <taxon>Pooideae</taxon>
        <taxon>Triticodae</taxon>
        <taxon>Triticeae</taxon>
        <taxon>Triticinae</taxon>
        <taxon>Triticum</taxon>
    </lineage>
</organism>
<dbReference type="PROSITE" id="PS50089">
    <property type="entry name" value="ZF_RING_2"/>
    <property type="match status" value="1"/>
</dbReference>
<dbReference type="SMART" id="SM00184">
    <property type="entry name" value="RING"/>
    <property type="match status" value="1"/>
</dbReference>
<feature type="domain" description="RING-type" evidence="2">
    <location>
        <begin position="197"/>
        <end position="241"/>
    </location>
</feature>
<dbReference type="Gramene" id="TraesCS3D03G0993000.1">
    <property type="protein sequence ID" value="TraesCS3D03G0993000.1.CDS1"/>
    <property type="gene ID" value="TraesCS3D03G0993000"/>
</dbReference>
<keyword evidence="1" id="KW-0862">Zinc</keyword>
<reference evidence="3" key="2">
    <citation type="submission" date="2018-10" db="UniProtKB">
        <authorList>
            <consortium name="EnsemblPlants"/>
        </authorList>
    </citation>
    <scope>IDENTIFICATION</scope>
</reference>
<dbReference type="Pfam" id="PF13639">
    <property type="entry name" value="zf-RING_2"/>
    <property type="match status" value="1"/>
</dbReference>
<keyword evidence="1" id="KW-0863">Zinc-finger</keyword>
<keyword evidence="4" id="KW-1185">Reference proteome</keyword>